<keyword evidence="6" id="KW-1185">Reference proteome</keyword>
<evidence type="ECO:0000256" key="3">
    <source>
        <dbReference type="ARBA" id="ARBA00023163"/>
    </source>
</evidence>
<dbReference type="InterPro" id="IPR000835">
    <property type="entry name" value="HTH_MarR-typ"/>
</dbReference>
<proteinExistence type="predicted"/>
<protein>
    <submittedName>
        <fullName evidence="5">MarR family transcriptional regulator</fullName>
    </submittedName>
</protein>
<dbReference type="PANTHER" id="PTHR33164">
    <property type="entry name" value="TRANSCRIPTIONAL REGULATOR, MARR FAMILY"/>
    <property type="match status" value="1"/>
</dbReference>
<dbReference type="GO" id="GO:0003700">
    <property type="term" value="F:DNA-binding transcription factor activity"/>
    <property type="evidence" value="ECO:0007669"/>
    <property type="project" value="InterPro"/>
</dbReference>
<evidence type="ECO:0000256" key="1">
    <source>
        <dbReference type="ARBA" id="ARBA00023015"/>
    </source>
</evidence>
<dbReference type="Pfam" id="PF01047">
    <property type="entry name" value="MarR"/>
    <property type="match status" value="1"/>
</dbReference>
<organism evidence="5 6">
    <name type="scientific">Streptomyces telluris</name>
    <dbReference type="NCBI Taxonomy" id="2720021"/>
    <lineage>
        <taxon>Bacteria</taxon>
        <taxon>Bacillati</taxon>
        <taxon>Actinomycetota</taxon>
        <taxon>Actinomycetes</taxon>
        <taxon>Kitasatosporales</taxon>
        <taxon>Streptomycetaceae</taxon>
        <taxon>Streptomyces</taxon>
    </lineage>
</organism>
<reference evidence="5" key="1">
    <citation type="submission" date="2022-06" db="EMBL/GenBank/DDBJ databases">
        <title>WGS of actinobacteria.</title>
        <authorList>
            <person name="Thawai C."/>
        </authorList>
    </citation>
    <scope>NUCLEOTIDE SEQUENCE</scope>
    <source>
        <strain evidence="5">AA8</strain>
    </source>
</reference>
<dbReference type="GO" id="GO:0003677">
    <property type="term" value="F:DNA binding"/>
    <property type="evidence" value="ECO:0007669"/>
    <property type="project" value="UniProtKB-KW"/>
</dbReference>
<comment type="caution">
    <text evidence="5">The sequence shown here is derived from an EMBL/GenBank/DDBJ whole genome shotgun (WGS) entry which is preliminary data.</text>
</comment>
<keyword evidence="3" id="KW-0804">Transcription</keyword>
<name>A0A9X2LDQ2_9ACTN</name>
<dbReference type="AlphaFoldDB" id="A0A9X2LDQ2"/>
<accession>A0A9X2LDQ2</accession>
<keyword evidence="1" id="KW-0805">Transcription regulation</keyword>
<gene>
    <name evidence="5" type="ORF">NQU55_05655</name>
</gene>
<evidence type="ECO:0000313" key="6">
    <source>
        <dbReference type="Proteomes" id="UP001142374"/>
    </source>
</evidence>
<dbReference type="GO" id="GO:0006950">
    <property type="term" value="P:response to stress"/>
    <property type="evidence" value="ECO:0007669"/>
    <property type="project" value="TreeGrafter"/>
</dbReference>
<dbReference type="Gene3D" id="1.10.10.10">
    <property type="entry name" value="Winged helix-like DNA-binding domain superfamily/Winged helix DNA-binding domain"/>
    <property type="match status" value="1"/>
</dbReference>
<dbReference type="PANTHER" id="PTHR33164:SF104">
    <property type="entry name" value="TRANSCRIPTIONAL REGULATORY PROTEIN"/>
    <property type="match status" value="1"/>
</dbReference>
<dbReference type="PROSITE" id="PS01117">
    <property type="entry name" value="HTH_MARR_1"/>
    <property type="match status" value="1"/>
</dbReference>
<dbReference type="SUPFAM" id="SSF46785">
    <property type="entry name" value="Winged helix' DNA-binding domain"/>
    <property type="match status" value="1"/>
</dbReference>
<dbReference type="Proteomes" id="UP001142374">
    <property type="component" value="Unassembled WGS sequence"/>
</dbReference>
<dbReference type="InterPro" id="IPR036388">
    <property type="entry name" value="WH-like_DNA-bd_sf"/>
</dbReference>
<evidence type="ECO:0000256" key="2">
    <source>
        <dbReference type="ARBA" id="ARBA00023125"/>
    </source>
</evidence>
<dbReference type="RefSeq" id="WP_168091445.1">
    <property type="nucleotide sequence ID" value="NZ_JAATER010000024.1"/>
</dbReference>
<evidence type="ECO:0000313" key="5">
    <source>
        <dbReference type="EMBL" id="MCQ8769266.1"/>
    </source>
</evidence>
<dbReference type="InterPro" id="IPR036390">
    <property type="entry name" value="WH_DNA-bd_sf"/>
</dbReference>
<keyword evidence="2" id="KW-0238">DNA-binding</keyword>
<dbReference type="InterPro" id="IPR039422">
    <property type="entry name" value="MarR/SlyA-like"/>
</dbReference>
<dbReference type="SMART" id="SM00347">
    <property type="entry name" value="HTH_MARR"/>
    <property type="match status" value="1"/>
</dbReference>
<dbReference type="PRINTS" id="PR00598">
    <property type="entry name" value="HTHMARR"/>
</dbReference>
<dbReference type="PROSITE" id="PS50995">
    <property type="entry name" value="HTH_MARR_2"/>
    <property type="match status" value="1"/>
</dbReference>
<dbReference type="EMBL" id="JANIID010000003">
    <property type="protein sequence ID" value="MCQ8769266.1"/>
    <property type="molecule type" value="Genomic_DNA"/>
</dbReference>
<feature type="domain" description="HTH marR-type" evidence="4">
    <location>
        <begin position="25"/>
        <end position="160"/>
    </location>
</feature>
<dbReference type="InterPro" id="IPR023187">
    <property type="entry name" value="Tscrpt_reg_MarR-type_CS"/>
</dbReference>
<evidence type="ECO:0000259" key="4">
    <source>
        <dbReference type="PROSITE" id="PS50995"/>
    </source>
</evidence>
<sequence length="168" mass="18993">MTDAVDLVIEQWRKERPELADGLRSVEVLGRMQRMQLVYDQHYKRISDEFGVNVGEFDVLSTLRRSGAPYTLSAGAFAKAAMVSPGAITNRLDRLEDKGLVERIRDRADRRSVRIRLTGRGKALIDEAMVAHLRDYDEILSVLTPEECEQIASGLRKIFEARGDTTLT</sequence>